<dbReference type="Proteomes" id="UP001151234">
    <property type="component" value="Unassembled WGS sequence"/>
</dbReference>
<dbReference type="EMBL" id="JAPJZI010000001">
    <property type="protein sequence ID" value="MDA5398279.1"/>
    <property type="molecule type" value="Genomic_DNA"/>
</dbReference>
<accession>A0A9X3UJW6</accession>
<name>A0A9X3UJW6_9HYPH</name>
<proteinExistence type="predicted"/>
<dbReference type="InterPro" id="IPR021955">
    <property type="entry name" value="DUF3572"/>
</dbReference>
<evidence type="ECO:0000313" key="1">
    <source>
        <dbReference type="EMBL" id="MDA5398279.1"/>
    </source>
</evidence>
<sequence>MLAVDILSWIASDDDMMNRFLAISGLSVENLREAANEPGFLAGVVGFLTAHEPSLLAYCEARGIEPETVASAWRALGGDSHYETSI</sequence>
<keyword evidence="2" id="KW-1185">Reference proteome</keyword>
<gene>
    <name evidence="1" type="ORF">OQ273_06800</name>
</gene>
<evidence type="ECO:0000313" key="2">
    <source>
        <dbReference type="Proteomes" id="UP001151234"/>
    </source>
</evidence>
<dbReference type="AlphaFoldDB" id="A0A9X3UJW6"/>
<protein>
    <submittedName>
        <fullName evidence="1">DUF3572 domain-containing protein</fullName>
    </submittedName>
</protein>
<organism evidence="1 2">
    <name type="scientific">Hoeflea prorocentri</name>
    <dbReference type="NCBI Taxonomy" id="1922333"/>
    <lineage>
        <taxon>Bacteria</taxon>
        <taxon>Pseudomonadati</taxon>
        <taxon>Pseudomonadota</taxon>
        <taxon>Alphaproteobacteria</taxon>
        <taxon>Hyphomicrobiales</taxon>
        <taxon>Rhizobiaceae</taxon>
        <taxon>Hoeflea</taxon>
    </lineage>
</organism>
<reference evidence="1" key="1">
    <citation type="submission" date="2022-11" db="EMBL/GenBank/DDBJ databases">
        <title>Draft genome sequence of Hoeflea poritis E7-10 and Hoeflea prorocentri PM5-8, separated from scleractinian coral Porites lutea and marine dinoflagellate.</title>
        <authorList>
            <person name="Zhang G."/>
            <person name="Wei Q."/>
            <person name="Cai L."/>
        </authorList>
    </citation>
    <scope>NUCLEOTIDE SEQUENCE</scope>
    <source>
        <strain evidence="1">PM5-8</strain>
    </source>
</reference>
<dbReference type="Pfam" id="PF12096">
    <property type="entry name" value="DUF3572"/>
    <property type="match status" value="1"/>
</dbReference>
<comment type="caution">
    <text evidence="1">The sequence shown here is derived from an EMBL/GenBank/DDBJ whole genome shotgun (WGS) entry which is preliminary data.</text>
</comment>